<feature type="chain" id="PRO_5019744023" evidence="1">
    <location>
        <begin position="22"/>
        <end position="183"/>
    </location>
</feature>
<evidence type="ECO:0000256" key="1">
    <source>
        <dbReference type="SAM" id="SignalP"/>
    </source>
</evidence>
<evidence type="ECO:0000313" key="3">
    <source>
        <dbReference type="Proteomes" id="UP000271700"/>
    </source>
</evidence>
<dbReference type="Proteomes" id="UP000271700">
    <property type="component" value="Unassembled WGS sequence"/>
</dbReference>
<dbReference type="STRING" id="981384.GCA_000192475_00492"/>
<dbReference type="InterPro" id="IPR021253">
    <property type="entry name" value="ZrgA-like"/>
</dbReference>
<keyword evidence="3" id="KW-1185">Reference proteome</keyword>
<dbReference type="EMBL" id="RCCT01000002">
    <property type="protein sequence ID" value="RLK08196.1"/>
    <property type="molecule type" value="Genomic_DNA"/>
</dbReference>
<reference evidence="2 3" key="1">
    <citation type="submission" date="2018-10" db="EMBL/GenBank/DDBJ databases">
        <title>Genomic Encyclopedia of Archaeal and Bacterial Type Strains, Phase II (KMG-II): from individual species to whole genera.</title>
        <authorList>
            <person name="Goeker M."/>
        </authorList>
    </citation>
    <scope>NUCLEOTIDE SEQUENCE [LARGE SCALE GENOMIC DNA]</scope>
    <source>
        <strain evidence="2 3">DSM 29317</strain>
    </source>
</reference>
<feature type="signal peptide" evidence="1">
    <location>
        <begin position="1"/>
        <end position="21"/>
    </location>
</feature>
<keyword evidence="1" id="KW-0732">Signal</keyword>
<proteinExistence type="predicted"/>
<gene>
    <name evidence="2" type="ORF">CLV75_1866</name>
</gene>
<comment type="caution">
    <text evidence="2">The sequence shown here is derived from an EMBL/GenBank/DDBJ whole genome shotgun (WGS) entry which is preliminary data.</text>
</comment>
<dbReference type="OrthoDB" id="7346546at2"/>
<organism evidence="2 3">
    <name type="scientific">Ruegeria conchae</name>
    <dbReference type="NCBI Taxonomy" id="981384"/>
    <lineage>
        <taxon>Bacteria</taxon>
        <taxon>Pseudomonadati</taxon>
        <taxon>Pseudomonadota</taxon>
        <taxon>Alphaproteobacteria</taxon>
        <taxon>Rhodobacterales</taxon>
        <taxon>Roseobacteraceae</taxon>
        <taxon>Ruegeria</taxon>
    </lineage>
</organism>
<dbReference type="AlphaFoldDB" id="A0A497ZTF2"/>
<dbReference type="Pfam" id="PF10986">
    <property type="entry name" value="ZrgA"/>
    <property type="match status" value="1"/>
</dbReference>
<evidence type="ECO:0000313" key="2">
    <source>
        <dbReference type="EMBL" id="RLK08196.1"/>
    </source>
</evidence>
<sequence length="183" mass="20005">MVFEMKCAAVLLMLLPTIPMAQKLAAVEAHTHGVGRVAISMDSNEFAVILAAPGMDVVGFEHSAENDEERAEVAAAISDFSEPLRLFNLPSEAGCETASANVALVGVGFGQVDDKTENHTREHAEFQADYVLECEEIDLVTSIRFTYFELFPDAQKLDISLISVEGAFSYTVYRDQPVLTLQD</sequence>
<accession>A0A497ZTF2</accession>
<name>A0A497ZTF2_9RHOB</name>
<protein>
    <submittedName>
        <fullName evidence="2">Uncharacterized protein DUF2796</fullName>
    </submittedName>
</protein>